<dbReference type="GeneID" id="113500243"/>
<name>A0A7E5W7Z2_TRINI</name>
<sequence>MQVHESTEHDTAKLFDDPIEVVSVNSTAQYFELIKDNAENPNVTAEDNDISFRSDFLKKKHSAVNLLNRNHDVMNDGISTENEMHVKETNDNLENVFLIMNTDPDEINPINKFEIRRLNKNGSEGKFSIDKDKRIIDSKFRRTGNLDVNKTFLNGEGKDYNNGEFFEITTFSESGLRNEDQIGARNNVNENVHLRQTLIEVDPDNPEYGFANFDVLNGAIGILHRIKRSTKKHERKLREVDKSKHDEVCQQCKDLYKHLENDLEDIPEFRMLKPENLINILKYTKFVEKNDCPLSIFFKLALKKVYDRLSRIENVLLKSLLRYLNNLIEGKVEVINLVTKKLTNIPFPMKLRLQLLQDPAQSIKEIMSYTTSIICQ</sequence>
<protein>
    <submittedName>
        <fullName evidence="2">Uncharacterized protein LOC113500243</fullName>
    </submittedName>
</protein>
<evidence type="ECO:0000313" key="2">
    <source>
        <dbReference type="RefSeq" id="XP_026736750.1"/>
    </source>
</evidence>
<dbReference type="InParanoid" id="A0A7E5W7Z2"/>
<accession>A0A7E5W7Z2</accession>
<organism evidence="1 2">
    <name type="scientific">Trichoplusia ni</name>
    <name type="common">Cabbage looper</name>
    <dbReference type="NCBI Taxonomy" id="7111"/>
    <lineage>
        <taxon>Eukaryota</taxon>
        <taxon>Metazoa</taxon>
        <taxon>Ecdysozoa</taxon>
        <taxon>Arthropoda</taxon>
        <taxon>Hexapoda</taxon>
        <taxon>Insecta</taxon>
        <taxon>Pterygota</taxon>
        <taxon>Neoptera</taxon>
        <taxon>Endopterygota</taxon>
        <taxon>Lepidoptera</taxon>
        <taxon>Glossata</taxon>
        <taxon>Ditrysia</taxon>
        <taxon>Noctuoidea</taxon>
        <taxon>Noctuidae</taxon>
        <taxon>Plusiinae</taxon>
        <taxon>Trichoplusia</taxon>
    </lineage>
</organism>
<reference evidence="2" key="1">
    <citation type="submission" date="2025-08" db="UniProtKB">
        <authorList>
            <consortium name="RefSeq"/>
        </authorList>
    </citation>
    <scope>IDENTIFICATION</scope>
</reference>
<keyword evidence="1" id="KW-1185">Reference proteome</keyword>
<gene>
    <name evidence="2" type="primary">LOC113500243</name>
</gene>
<proteinExistence type="predicted"/>
<dbReference type="KEGG" id="tnl:113500243"/>
<dbReference type="OrthoDB" id="6020543at2759"/>
<dbReference type="Proteomes" id="UP000322000">
    <property type="component" value="Chromosome 13"/>
</dbReference>
<dbReference type="AlphaFoldDB" id="A0A7E5W7Z2"/>
<evidence type="ECO:0000313" key="1">
    <source>
        <dbReference type="Proteomes" id="UP000322000"/>
    </source>
</evidence>
<dbReference type="RefSeq" id="XP_026736750.1">
    <property type="nucleotide sequence ID" value="XM_026880949.1"/>
</dbReference>